<reference evidence="2" key="1">
    <citation type="submission" date="2022-11" db="EMBL/GenBank/DDBJ databases">
        <authorList>
            <person name="Kikuchi T."/>
        </authorList>
    </citation>
    <scope>NUCLEOTIDE SEQUENCE</scope>
    <source>
        <strain evidence="2">PS1010</strain>
    </source>
</reference>
<name>A0A9P1IY97_9PELO</name>
<keyword evidence="1" id="KW-0472">Membrane</keyword>
<dbReference type="PANTHER" id="PTHR47405">
    <property type="entry name" value="SERPENTINE RECEPTOR, CLASS H-RELATED"/>
    <property type="match status" value="1"/>
</dbReference>
<keyword evidence="3" id="KW-1185">Reference proteome</keyword>
<dbReference type="AlphaFoldDB" id="A0A9P1IY97"/>
<evidence type="ECO:0000256" key="1">
    <source>
        <dbReference type="SAM" id="Phobius"/>
    </source>
</evidence>
<keyword evidence="1" id="KW-1133">Transmembrane helix</keyword>
<evidence type="ECO:0000313" key="3">
    <source>
        <dbReference type="Proteomes" id="UP001152747"/>
    </source>
</evidence>
<dbReference type="InterPro" id="IPR019422">
    <property type="entry name" value="7TM_GPCR_serpentine_rcpt_Srh"/>
</dbReference>
<feature type="transmembrane region" description="Helical" evidence="1">
    <location>
        <begin position="94"/>
        <end position="122"/>
    </location>
</feature>
<gene>
    <name evidence="2" type="ORF">CAMP_LOCUS16089</name>
</gene>
<dbReference type="EMBL" id="CANHGI010000005">
    <property type="protein sequence ID" value="CAI5453452.1"/>
    <property type="molecule type" value="Genomic_DNA"/>
</dbReference>
<feature type="transmembrane region" description="Helical" evidence="1">
    <location>
        <begin position="128"/>
        <end position="152"/>
    </location>
</feature>
<feature type="transmembrane region" description="Helical" evidence="1">
    <location>
        <begin position="45"/>
        <end position="73"/>
    </location>
</feature>
<keyword evidence="1" id="KW-0812">Transmembrane</keyword>
<organism evidence="2 3">
    <name type="scientific">Caenorhabditis angaria</name>
    <dbReference type="NCBI Taxonomy" id="860376"/>
    <lineage>
        <taxon>Eukaryota</taxon>
        <taxon>Metazoa</taxon>
        <taxon>Ecdysozoa</taxon>
        <taxon>Nematoda</taxon>
        <taxon>Chromadorea</taxon>
        <taxon>Rhabditida</taxon>
        <taxon>Rhabditina</taxon>
        <taxon>Rhabditomorpha</taxon>
        <taxon>Rhabditoidea</taxon>
        <taxon>Rhabditidae</taxon>
        <taxon>Peloderinae</taxon>
        <taxon>Caenorhabditis</taxon>
    </lineage>
</organism>
<protein>
    <submittedName>
        <fullName evidence="2">Uncharacterized protein</fullName>
    </submittedName>
</protein>
<proteinExistence type="predicted"/>
<evidence type="ECO:0000313" key="2">
    <source>
        <dbReference type="EMBL" id="CAI5453452.1"/>
    </source>
</evidence>
<sequence length="166" mass="18549">MALLYNSNQSITNDTAYKLIVEQKFGNIPDYVWCDNCIFFDHTSIAIIIFFISGMIAVTLSSIYCIITAFASFSALNEMKKSLSTKTLAVQRNFIISLLIMNVIHVVLIALPITVFLSGYFIEISSDLMVIGHICIALITQHGTVSTSVFLTTNKAIRQVVKQIWK</sequence>
<dbReference type="Proteomes" id="UP001152747">
    <property type="component" value="Unassembled WGS sequence"/>
</dbReference>
<comment type="caution">
    <text evidence="2">The sequence shown here is derived from an EMBL/GenBank/DDBJ whole genome shotgun (WGS) entry which is preliminary data.</text>
</comment>
<dbReference type="Pfam" id="PF10318">
    <property type="entry name" value="7TM_GPCR_Srh"/>
    <property type="match status" value="1"/>
</dbReference>
<accession>A0A9P1IY97</accession>